<protein>
    <submittedName>
        <fullName evidence="2">Uncharacterized protein</fullName>
    </submittedName>
</protein>
<proteinExistence type="predicted"/>
<sequence>MTQTENKQEIGELDLSGMTLNQSGDEHPITEEMGLSPTQHETEFLENMAQSPVDISHKLPTKDVLEPHRRQLPQRHTRGIPQDLRKEFQSSNCLNVLPKPSVRSQANQVSWLPPRPSGSLKLNSDGLA</sequence>
<feature type="compositionally biased region" description="Basic and acidic residues" evidence="1">
    <location>
        <begin position="1"/>
        <end position="10"/>
    </location>
</feature>
<feature type="region of interest" description="Disordered" evidence="1">
    <location>
        <begin position="97"/>
        <end position="128"/>
    </location>
</feature>
<keyword evidence="3" id="KW-1185">Reference proteome</keyword>
<reference evidence="2" key="1">
    <citation type="journal article" date="2022" name="Plant J.">
        <title>Strategies of tolerance reflected in two North American maple genomes.</title>
        <authorList>
            <person name="McEvoy S.L."/>
            <person name="Sezen U.U."/>
            <person name="Trouern-Trend A."/>
            <person name="McMahon S.M."/>
            <person name="Schaberg P.G."/>
            <person name="Yang J."/>
            <person name="Wegrzyn J.L."/>
            <person name="Swenson N.G."/>
        </authorList>
    </citation>
    <scope>NUCLEOTIDE SEQUENCE</scope>
    <source>
        <strain evidence="2">91603</strain>
    </source>
</reference>
<dbReference type="EMBL" id="JAJSOW010000100">
    <property type="protein sequence ID" value="KAI9185688.1"/>
    <property type="molecule type" value="Genomic_DNA"/>
</dbReference>
<name>A0AAD5NWW1_ACENE</name>
<accession>A0AAD5NWW1</accession>
<dbReference type="AlphaFoldDB" id="A0AAD5NWW1"/>
<gene>
    <name evidence="2" type="ORF">LWI28_009705</name>
</gene>
<evidence type="ECO:0000313" key="2">
    <source>
        <dbReference type="EMBL" id="KAI9185688.1"/>
    </source>
</evidence>
<evidence type="ECO:0000256" key="1">
    <source>
        <dbReference type="SAM" id="MobiDB-lite"/>
    </source>
</evidence>
<evidence type="ECO:0000313" key="3">
    <source>
        <dbReference type="Proteomes" id="UP001064489"/>
    </source>
</evidence>
<reference evidence="2" key="2">
    <citation type="submission" date="2023-02" db="EMBL/GenBank/DDBJ databases">
        <authorList>
            <person name="Swenson N.G."/>
            <person name="Wegrzyn J.L."/>
            <person name="Mcevoy S.L."/>
        </authorList>
    </citation>
    <scope>NUCLEOTIDE SEQUENCE</scope>
    <source>
        <strain evidence="2">91603</strain>
        <tissue evidence="2">Leaf</tissue>
    </source>
</reference>
<comment type="caution">
    <text evidence="2">The sequence shown here is derived from an EMBL/GenBank/DDBJ whole genome shotgun (WGS) entry which is preliminary data.</text>
</comment>
<feature type="region of interest" description="Disordered" evidence="1">
    <location>
        <begin position="1"/>
        <end position="32"/>
    </location>
</feature>
<dbReference type="Proteomes" id="UP001064489">
    <property type="component" value="Chromosome 3"/>
</dbReference>
<organism evidence="2 3">
    <name type="scientific">Acer negundo</name>
    <name type="common">Box elder</name>
    <dbReference type="NCBI Taxonomy" id="4023"/>
    <lineage>
        <taxon>Eukaryota</taxon>
        <taxon>Viridiplantae</taxon>
        <taxon>Streptophyta</taxon>
        <taxon>Embryophyta</taxon>
        <taxon>Tracheophyta</taxon>
        <taxon>Spermatophyta</taxon>
        <taxon>Magnoliopsida</taxon>
        <taxon>eudicotyledons</taxon>
        <taxon>Gunneridae</taxon>
        <taxon>Pentapetalae</taxon>
        <taxon>rosids</taxon>
        <taxon>malvids</taxon>
        <taxon>Sapindales</taxon>
        <taxon>Sapindaceae</taxon>
        <taxon>Hippocastanoideae</taxon>
        <taxon>Acereae</taxon>
        <taxon>Acer</taxon>
    </lineage>
</organism>